<feature type="region of interest" description="Disordered" evidence="11">
    <location>
        <begin position="337"/>
        <end position="372"/>
    </location>
</feature>
<feature type="region of interest" description="Disordered" evidence="11">
    <location>
        <begin position="518"/>
        <end position="548"/>
    </location>
</feature>
<evidence type="ECO:0000256" key="5">
    <source>
        <dbReference type="ARBA" id="ARBA00023054"/>
    </source>
</evidence>
<feature type="compositionally biased region" description="Polar residues" evidence="11">
    <location>
        <begin position="897"/>
        <end position="909"/>
    </location>
</feature>
<feature type="coiled-coil region" evidence="10">
    <location>
        <begin position="1123"/>
        <end position="1150"/>
    </location>
</feature>
<gene>
    <name evidence="12" type="primary">WDR96</name>
    <name evidence="12" type="ORF">HK097_010382</name>
</gene>
<evidence type="ECO:0000256" key="4">
    <source>
        <dbReference type="ARBA" id="ARBA00022737"/>
    </source>
</evidence>
<dbReference type="SUPFAM" id="SSF50978">
    <property type="entry name" value="WD40 repeat-like"/>
    <property type="match status" value="1"/>
</dbReference>
<evidence type="ECO:0000256" key="8">
    <source>
        <dbReference type="ARBA" id="ARBA00023605"/>
    </source>
</evidence>
<dbReference type="PANTHER" id="PTHR14885:SF1">
    <property type="entry name" value="CILIA- AND FLAGELLA-ASSOCIATED PROTEIN 43"/>
    <property type="match status" value="1"/>
</dbReference>
<accession>A0AAD5X0I0</accession>
<dbReference type="Pfam" id="PF25828">
    <property type="entry name" value="CC_Cfap43"/>
    <property type="match status" value="1"/>
</dbReference>
<evidence type="ECO:0000256" key="7">
    <source>
        <dbReference type="ARBA" id="ARBA00023273"/>
    </source>
</evidence>
<dbReference type="InterPro" id="IPR015943">
    <property type="entry name" value="WD40/YVTN_repeat-like_dom_sf"/>
</dbReference>
<feature type="compositionally biased region" description="Low complexity" evidence="11">
    <location>
        <begin position="883"/>
        <end position="896"/>
    </location>
</feature>
<evidence type="ECO:0000256" key="3">
    <source>
        <dbReference type="ARBA" id="ARBA00022574"/>
    </source>
</evidence>
<keyword evidence="7" id="KW-0966">Cell projection</keyword>
<dbReference type="GO" id="GO:0005930">
    <property type="term" value="C:axoneme"/>
    <property type="evidence" value="ECO:0007669"/>
    <property type="project" value="UniProtKB-SubCell"/>
</dbReference>
<feature type="region of interest" description="Disordered" evidence="11">
    <location>
        <begin position="660"/>
        <end position="679"/>
    </location>
</feature>
<sequence length="1230" mass="141228">STPGGVAGGSARGGVRFKGVDVGGEVERPGGQGVGVRLVRRERVHLGAICKIFFDPSGRFSASVGVDDARVYLYDVVSEFAVIGYLPVSGPIIGCAWKLDEHEEDEPSLYLYIATTDESQRCTFVRRYSIPLVDKLKRVDDGYLISEDSLTIVAYRINDMLTDMTVVPSHLSPGRESFYTFSVDRKLKFYTGPHPPKVRPEDKTNTLDPIVISAPLFEYNDHDKPNSHLRLSLSREWLFTSSPDGTITIRTLMEPDKPERAFYAHDPLLGGVTDVVATRDCKVVVTCGKDGVLRFWEWRYTSSGRRAVVELTNIVEGLLEAQREVVEGVEGSLRGLKELPGDIEDTPDEKRIDIGTTSDTQKDSEAEAEDASIRTHMQTRITALRDRLIKAMQKNDTLPELERIDKEEFVVDFEQRDALLSEADSRVLAVRKEIEKANMEKRVVSGRMKAEFWDSMEVIGQSVKSFHVDPVTTRITEVSNYPIRKRSEEENRSVERVRLLRRAQMMVTAATKTGFIQQASKKTVREAESDEDEPTSAEEQTQEASLQDISTMTNKQLLMDPFELTTNERKRTQIALLSEVLLDIKREFNVKFKEMLNHKQDEISRMEEKNDRIVAILNELQMQEAVFHPELDDDEVPERVIEVKDSEVTVERFITPEEQRRLEEKARQDEERARLAAEDNYRERAVQSMMGGKLDDRSETEDKEELVKPEWMNKPKEDMSEEERKAVKEFEKKLAVQKEEQEKYRKALETELRKLQSSIAEICDAFDAKLREFFNVKMATDRQVQQMELMIIKFGQATLYGEDDEARESSIHARLEELRSEKMTCMAEIPEIKKELEKCKEEYELALKRDKEVDRLFRKEFHSFDFYFDALLKLFKKRDGTTETETTQSSSPTTTQNPYLQSHVPSTDETPLPLNYQTDAPEGLGPDLWSKLVDLRDRKIVAEQDVRSSLARFNETQAMVQAVLEESERIRVETDRMTGDLNAFMEYRFLGTWDLEGIFTLKQGQVEVLQAPVVTDYTDAVLIHRGVVERLNENIVALGGAKVDALKEMKDYRKGIHSLEWENKMLDFQAEDLVIRTRDIQLLRVTKQMQEYIRGGDEHKQAAEVTALEKRAEYSQRAHQHKIMEKQRLVAKLEHKLTEKAKENQKLDTKLMTLESAVAERTAIHDVQAKRHASSTTSASPAGSLKEIHTRRRLVDLAKSQAQDIAILREEVERLRLRTYPAFPARRPEF</sequence>
<feature type="region of interest" description="Disordered" evidence="11">
    <location>
        <begin position="882"/>
        <end position="921"/>
    </location>
</feature>
<feature type="coiled-coil region" evidence="10">
    <location>
        <begin position="589"/>
        <end position="623"/>
    </location>
</feature>
<evidence type="ECO:0000256" key="1">
    <source>
        <dbReference type="ARBA" id="ARBA00004430"/>
    </source>
</evidence>
<protein>
    <recommendedName>
        <fullName evidence="9">Cilia- and flagella-associated protein 43</fullName>
    </recommendedName>
</protein>
<keyword evidence="13" id="KW-1185">Reference proteome</keyword>
<dbReference type="Proteomes" id="UP001212841">
    <property type="component" value="Unassembled WGS sequence"/>
</dbReference>
<reference evidence="12" key="1">
    <citation type="submission" date="2020-05" db="EMBL/GenBank/DDBJ databases">
        <title>Phylogenomic resolution of chytrid fungi.</title>
        <authorList>
            <person name="Stajich J.E."/>
            <person name="Amses K."/>
            <person name="Simmons R."/>
            <person name="Seto K."/>
            <person name="Myers J."/>
            <person name="Bonds A."/>
            <person name="Quandt C.A."/>
            <person name="Barry K."/>
            <person name="Liu P."/>
            <person name="Grigoriev I."/>
            <person name="Longcore J.E."/>
            <person name="James T.Y."/>
        </authorList>
    </citation>
    <scope>NUCLEOTIDE SEQUENCE</scope>
    <source>
        <strain evidence="12">JEL0318</strain>
    </source>
</reference>
<keyword evidence="6" id="KW-0206">Cytoskeleton</keyword>
<dbReference type="InterPro" id="IPR001680">
    <property type="entry name" value="WD40_rpt"/>
</dbReference>
<evidence type="ECO:0000256" key="2">
    <source>
        <dbReference type="ARBA" id="ARBA00022490"/>
    </source>
</evidence>
<comment type="caution">
    <text evidence="12">The sequence shown here is derived from an EMBL/GenBank/DDBJ whole genome shotgun (WGS) entry which is preliminary data.</text>
</comment>
<dbReference type="PANTHER" id="PTHR14885">
    <property type="entry name" value="CILIA- AND FLAGELLA-ASSOCIATED PROTEIN 43-RELATED"/>
    <property type="match status" value="1"/>
</dbReference>
<dbReference type="AlphaFoldDB" id="A0AAD5X0I0"/>
<dbReference type="SMART" id="SM00320">
    <property type="entry name" value="WD40"/>
    <property type="match status" value="3"/>
</dbReference>
<proteinExistence type="inferred from homology"/>
<evidence type="ECO:0000313" key="13">
    <source>
        <dbReference type="Proteomes" id="UP001212841"/>
    </source>
</evidence>
<organism evidence="12 13">
    <name type="scientific">Rhizophlyctis rosea</name>
    <dbReference type="NCBI Taxonomy" id="64517"/>
    <lineage>
        <taxon>Eukaryota</taxon>
        <taxon>Fungi</taxon>
        <taxon>Fungi incertae sedis</taxon>
        <taxon>Chytridiomycota</taxon>
        <taxon>Chytridiomycota incertae sedis</taxon>
        <taxon>Chytridiomycetes</taxon>
        <taxon>Rhizophlyctidales</taxon>
        <taxon>Rhizophlyctidaceae</taxon>
        <taxon>Rhizophlyctis</taxon>
    </lineage>
</organism>
<evidence type="ECO:0000256" key="9">
    <source>
        <dbReference type="ARBA" id="ARBA00023662"/>
    </source>
</evidence>
<comment type="similarity">
    <text evidence="8">Belongs to the CFAP43 family.</text>
</comment>
<keyword evidence="12" id="KW-0282">Flagellum</keyword>
<name>A0AAD5X0I0_9FUNG</name>
<dbReference type="GO" id="GO:0060271">
    <property type="term" value="P:cilium assembly"/>
    <property type="evidence" value="ECO:0007669"/>
    <property type="project" value="TreeGrafter"/>
</dbReference>
<keyword evidence="2" id="KW-0963">Cytoplasm</keyword>
<evidence type="ECO:0000256" key="11">
    <source>
        <dbReference type="SAM" id="MobiDB-lite"/>
    </source>
</evidence>
<dbReference type="InterPro" id="IPR036322">
    <property type="entry name" value="WD40_repeat_dom_sf"/>
</dbReference>
<feature type="non-terminal residue" evidence="12">
    <location>
        <position position="1230"/>
    </location>
</feature>
<keyword evidence="3" id="KW-0853">WD repeat</keyword>
<dbReference type="EMBL" id="JADGJD010000764">
    <property type="protein sequence ID" value="KAJ3048620.1"/>
    <property type="molecule type" value="Genomic_DNA"/>
</dbReference>
<evidence type="ECO:0000256" key="10">
    <source>
        <dbReference type="SAM" id="Coils"/>
    </source>
</evidence>
<keyword evidence="5 10" id="KW-0175">Coiled coil</keyword>
<evidence type="ECO:0000313" key="12">
    <source>
        <dbReference type="EMBL" id="KAJ3048620.1"/>
    </source>
</evidence>
<feature type="region of interest" description="Disordered" evidence="11">
    <location>
        <begin position="1166"/>
        <end position="1185"/>
    </location>
</feature>
<dbReference type="Gene3D" id="2.130.10.10">
    <property type="entry name" value="YVTN repeat-like/Quinoprotein amine dehydrogenase"/>
    <property type="match status" value="1"/>
</dbReference>
<feature type="coiled-coil region" evidence="10">
    <location>
        <begin position="720"/>
        <end position="765"/>
    </location>
</feature>
<feature type="region of interest" description="Disordered" evidence="11">
    <location>
        <begin position="686"/>
        <end position="706"/>
    </location>
</feature>
<keyword evidence="4" id="KW-0677">Repeat</keyword>
<comment type="subcellular location">
    <subcellularLocation>
        <location evidence="1">Cytoplasm</location>
        <location evidence="1">Cytoskeleton</location>
        <location evidence="1">Cilium axoneme</location>
    </subcellularLocation>
</comment>
<dbReference type="Pfam" id="PF00400">
    <property type="entry name" value="WD40"/>
    <property type="match status" value="1"/>
</dbReference>
<feature type="compositionally biased region" description="Polar residues" evidence="11">
    <location>
        <begin position="537"/>
        <end position="548"/>
    </location>
</feature>
<keyword evidence="12" id="KW-0969">Cilium</keyword>
<evidence type="ECO:0000256" key="6">
    <source>
        <dbReference type="ARBA" id="ARBA00023212"/>
    </source>
</evidence>
<feature type="coiled-coil region" evidence="10">
    <location>
        <begin position="815"/>
        <end position="853"/>
    </location>
</feature>